<keyword evidence="1" id="KW-0472">Membrane</keyword>
<proteinExistence type="predicted"/>
<comment type="caution">
    <text evidence="2">The sequence shown here is derived from an EMBL/GenBank/DDBJ whole genome shotgun (WGS) entry which is preliminary data.</text>
</comment>
<reference evidence="2" key="2">
    <citation type="submission" date="2020-09" db="EMBL/GenBank/DDBJ databases">
        <authorList>
            <person name="Sun Q."/>
            <person name="Zhou Y."/>
        </authorList>
    </citation>
    <scope>NUCLEOTIDE SEQUENCE</scope>
    <source>
        <strain evidence="2">CGMCC 1.15447</strain>
    </source>
</reference>
<evidence type="ECO:0000313" key="3">
    <source>
        <dbReference type="Proteomes" id="UP000648801"/>
    </source>
</evidence>
<accession>A0A916W3Z5</accession>
<protein>
    <submittedName>
        <fullName evidence="2">Uncharacterized protein</fullName>
    </submittedName>
</protein>
<dbReference type="EMBL" id="BMJB01000001">
    <property type="protein sequence ID" value="GGA64358.1"/>
    <property type="molecule type" value="Genomic_DNA"/>
</dbReference>
<reference evidence="2" key="1">
    <citation type="journal article" date="2014" name="Int. J. Syst. Evol. Microbiol.">
        <title>Complete genome sequence of Corynebacterium casei LMG S-19264T (=DSM 44701T), isolated from a smear-ripened cheese.</title>
        <authorList>
            <consortium name="US DOE Joint Genome Institute (JGI-PGF)"/>
            <person name="Walter F."/>
            <person name="Albersmeier A."/>
            <person name="Kalinowski J."/>
            <person name="Ruckert C."/>
        </authorList>
    </citation>
    <scope>NUCLEOTIDE SEQUENCE</scope>
    <source>
        <strain evidence="2">CGMCC 1.15447</strain>
    </source>
</reference>
<evidence type="ECO:0000256" key="1">
    <source>
        <dbReference type="SAM" id="Phobius"/>
    </source>
</evidence>
<feature type="transmembrane region" description="Helical" evidence="1">
    <location>
        <begin position="83"/>
        <end position="100"/>
    </location>
</feature>
<organism evidence="2 3">
    <name type="scientific">Edaphobacter acidisoli</name>
    <dbReference type="NCBI Taxonomy" id="2040573"/>
    <lineage>
        <taxon>Bacteria</taxon>
        <taxon>Pseudomonadati</taxon>
        <taxon>Acidobacteriota</taxon>
        <taxon>Terriglobia</taxon>
        <taxon>Terriglobales</taxon>
        <taxon>Acidobacteriaceae</taxon>
        <taxon>Edaphobacter</taxon>
    </lineage>
</organism>
<feature type="transmembrane region" description="Helical" evidence="1">
    <location>
        <begin position="47"/>
        <end position="67"/>
    </location>
</feature>
<gene>
    <name evidence="2" type="ORF">GCM10011507_14940</name>
</gene>
<sequence>MPTPMNSNETAQTKKPLSKTAKIIIMEIAMVLGCFVAMFTVSPATPLRTFLIICVAVFIAFNLFLFIQLRKPANPARKINTKKIYILTGLSFLILAWEIYRNYGR</sequence>
<dbReference type="AlphaFoldDB" id="A0A916W3Z5"/>
<evidence type="ECO:0000313" key="2">
    <source>
        <dbReference type="EMBL" id="GGA64358.1"/>
    </source>
</evidence>
<dbReference type="Proteomes" id="UP000648801">
    <property type="component" value="Unassembled WGS sequence"/>
</dbReference>
<keyword evidence="1" id="KW-0812">Transmembrane</keyword>
<keyword evidence="1" id="KW-1133">Transmembrane helix</keyword>
<keyword evidence="3" id="KW-1185">Reference proteome</keyword>
<name>A0A916W3Z5_9BACT</name>
<feature type="transmembrane region" description="Helical" evidence="1">
    <location>
        <begin position="21"/>
        <end position="41"/>
    </location>
</feature>